<feature type="domain" description="Helicase ATP-binding" evidence="2">
    <location>
        <begin position="253"/>
        <end position="411"/>
    </location>
</feature>
<evidence type="ECO:0000259" key="2">
    <source>
        <dbReference type="PROSITE" id="PS51192"/>
    </source>
</evidence>
<evidence type="ECO:0000313" key="5">
    <source>
        <dbReference type="Proteomes" id="UP000021315"/>
    </source>
</evidence>
<keyword evidence="1" id="KW-0378">Hydrolase</keyword>
<protein>
    <submittedName>
        <fullName evidence="4">ATP-dependent helicase HepA</fullName>
    </submittedName>
</protein>
<organism evidence="4 5">
    <name type="scientific">Candidatus Accumulibacter cognatus</name>
    <dbReference type="NCBI Taxonomy" id="2954383"/>
    <lineage>
        <taxon>Bacteria</taxon>
        <taxon>Pseudomonadati</taxon>
        <taxon>Pseudomonadota</taxon>
        <taxon>Betaproteobacteria</taxon>
        <taxon>Candidatus Accumulibacter</taxon>
    </lineage>
</organism>
<dbReference type="Proteomes" id="UP000021315">
    <property type="component" value="Unassembled WGS sequence"/>
</dbReference>
<dbReference type="Pfam" id="PF04851">
    <property type="entry name" value="ResIII"/>
    <property type="match status" value="1"/>
</dbReference>
<dbReference type="Gene3D" id="3.30.870.10">
    <property type="entry name" value="Endonuclease Chain A"/>
    <property type="match status" value="1"/>
</dbReference>
<dbReference type="PROSITE" id="PS51192">
    <property type="entry name" value="HELICASE_ATP_BIND_1"/>
    <property type="match status" value="1"/>
</dbReference>
<dbReference type="PROSITE" id="PS51194">
    <property type="entry name" value="HELICASE_CTER"/>
    <property type="match status" value="1"/>
</dbReference>
<dbReference type="PANTHER" id="PTHR45766:SF6">
    <property type="entry name" value="SWI_SNF-RELATED MATRIX-ASSOCIATED ACTIN-DEPENDENT REGULATOR OF CHROMATIN SUBFAMILY A-LIKE PROTEIN 1"/>
    <property type="match status" value="1"/>
</dbReference>
<dbReference type="Gene3D" id="3.40.50.300">
    <property type="entry name" value="P-loop containing nucleotide triphosphate hydrolases"/>
    <property type="match status" value="2"/>
</dbReference>
<reference evidence="4" key="1">
    <citation type="submission" date="2014-02" db="EMBL/GenBank/DDBJ databases">
        <title>Expanding our view of genomic diversity in Candidatus Accumulibacter clades.</title>
        <authorList>
            <person name="Skennerton C.T."/>
            <person name="Barr J.J."/>
            <person name="Slater F.R."/>
            <person name="Bond P.L."/>
            <person name="Tyson G.W."/>
        </authorList>
    </citation>
    <scope>NUCLEOTIDE SEQUENCE [LARGE SCALE GENOMIC DNA]</scope>
</reference>
<dbReference type="Pfam" id="PF00271">
    <property type="entry name" value="Helicase_C"/>
    <property type="match status" value="1"/>
</dbReference>
<dbReference type="InterPro" id="IPR027417">
    <property type="entry name" value="P-loop_NTPase"/>
</dbReference>
<dbReference type="InterPro" id="IPR014001">
    <property type="entry name" value="Helicase_ATP-bd"/>
</dbReference>
<evidence type="ECO:0000259" key="3">
    <source>
        <dbReference type="PROSITE" id="PS51194"/>
    </source>
</evidence>
<dbReference type="AlphaFoldDB" id="A0A080M885"/>
<proteinExistence type="predicted"/>
<evidence type="ECO:0000256" key="1">
    <source>
        <dbReference type="ARBA" id="ARBA00022801"/>
    </source>
</evidence>
<dbReference type="SMART" id="SM00487">
    <property type="entry name" value="DEXDc"/>
    <property type="match status" value="1"/>
</dbReference>
<gene>
    <name evidence="4" type="ORF">AW06_001428</name>
</gene>
<dbReference type="InterPro" id="IPR049730">
    <property type="entry name" value="SNF2/RAD54-like_C"/>
</dbReference>
<comment type="caution">
    <text evidence="4">The sequence shown here is derived from an EMBL/GenBank/DDBJ whole genome shotgun (WGS) entry which is preliminary data.</text>
</comment>
<accession>A0A080M885</accession>
<dbReference type="Pfam" id="PF13091">
    <property type="entry name" value="PLDc_2"/>
    <property type="match status" value="1"/>
</dbReference>
<dbReference type="SMART" id="SM00490">
    <property type="entry name" value="HELICc"/>
    <property type="match status" value="1"/>
</dbReference>
<dbReference type="CDD" id="cd18793">
    <property type="entry name" value="SF2_C_SNF"/>
    <property type="match status" value="1"/>
</dbReference>
<dbReference type="GO" id="GO:0004386">
    <property type="term" value="F:helicase activity"/>
    <property type="evidence" value="ECO:0007669"/>
    <property type="project" value="UniProtKB-KW"/>
</dbReference>
<dbReference type="InterPro" id="IPR001650">
    <property type="entry name" value="Helicase_C-like"/>
</dbReference>
<keyword evidence="4" id="KW-0067">ATP-binding</keyword>
<feature type="domain" description="Helicase C-terminal" evidence="3">
    <location>
        <begin position="689"/>
        <end position="856"/>
    </location>
</feature>
<dbReference type="GO" id="GO:0016787">
    <property type="term" value="F:hydrolase activity"/>
    <property type="evidence" value="ECO:0007669"/>
    <property type="project" value="UniProtKB-KW"/>
</dbReference>
<dbReference type="EMBL" id="JDST02000026">
    <property type="protein sequence ID" value="KFB77433.1"/>
    <property type="molecule type" value="Genomic_DNA"/>
</dbReference>
<name>A0A080M885_9PROT</name>
<dbReference type="GO" id="GO:0005524">
    <property type="term" value="F:ATP binding"/>
    <property type="evidence" value="ECO:0007669"/>
    <property type="project" value="InterPro"/>
</dbReference>
<keyword evidence="4" id="KW-0347">Helicase</keyword>
<dbReference type="RefSeq" id="WP_273704416.1">
    <property type="nucleotide sequence ID" value="NZ_JDST02000026.1"/>
</dbReference>
<sequence length="1047" mass="119252">MPKKTSLTGSELFIVDNSDDDWKAARYLHDWCQLSKSIDIATGYFEIGALLALDGEWQKVDGIRVLMGDEVSRRTKRAFDEGLAQVSQRMDDSIEAEKRRNDFLDGVAGVVDALRSGKITCRVYRKDKFHAKAYITHARLEVVGSTALVGSSNFTFPGLTQNVELNVQITGSPVGVLQEWFEAHWDNAEDVTPDLLRTIERHILDYAPFDVYAKSLHEYFKGHELTATEWERNHSAVYQILAPYQREGYHALLKRADRYRGAFLCDGVGLGKTYVGLMLIERLIVHDRLKVALFVPKSARKAVWERALRQRLPNLFGKYSQLEIFNHTDLLRGGQIEEDLESVRARADVIIVDEAHHFRNTGIKGDTEHPQSRYWKLYQLAEGKTLFLLTATPVNNRLTDLQHMIELFSRGQADYFRDAPLGIHSLPGHFRKMEKDLEGYLNRATANGDAVQTDLFEADFVLGADALFHSLVVQRSRAYVRRSLEAAGDGDILFPKPREPKVQPYSVKQTYGKLLQMVEDAFNKQKPLFSLAIYFPYTYYNGPETDIDALTLGRQKQVVSLIRTQFLKRFESSVHAFRASCWSLLIKLLAWVEVHAESAHEQRLLERWKNQHATLINYAQTHQLELFGEPDDGEADEDVIPDEMLEAVEKLPRDKFKVDEIIDETLLDLDQIASFLKELDKFKPSQDKKLQALLGLLKKDAVLSRHKVLIFSEFMATARYLKQQLTEAGIEGVEEIDSASKADRGEVITRFSPYYNGSSSVELAAVGKTEIRVLIATDVLSEGLNLQDATRIINYDLHWNPVRLMQRIGRVDRRMDPAIEARIVADHPEQKKLRGETAYWNFLPPDELDELLRLFRTVSKKTLRISKTFGIEGRKLLTPEDDYQALKEFTDAYEGTLSPVEAMHLELQALLREHPDLEARLRSLPGKVFSGKQHAQRGLRAVFFCYALPARPVSEASPGDQSAWTLDAGYVQWYLFDLDKGSIAEEAPQIADLIRSVPDTPRICAIDPATLKQAREKLEKHIKNTYLKKVQAPLGVAPVLRAWMELN</sequence>
<keyword evidence="5" id="KW-1185">Reference proteome</keyword>
<dbReference type="InterPro" id="IPR025202">
    <property type="entry name" value="PLD-like_dom"/>
</dbReference>
<dbReference type="STRING" id="1453999.AW06_001428"/>
<evidence type="ECO:0000313" key="4">
    <source>
        <dbReference type="EMBL" id="KFB77433.1"/>
    </source>
</evidence>
<keyword evidence="4" id="KW-0547">Nucleotide-binding</keyword>
<dbReference type="SUPFAM" id="SSF52540">
    <property type="entry name" value="P-loop containing nucleoside triphosphate hydrolases"/>
    <property type="match status" value="2"/>
</dbReference>
<dbReference type="GO" id="GO:0003677">
    <property type="term" value="F:DNA binding"/>
    <property type="evidence" value="ECO:0007669"/>
    <property type="project" value="InterPro"/>
</dbReference>
<dbReference type="SUPFAM" id="SSF56024">
    <property type="entry name" value="Phospholipase D/nuclease"/>
    <property type="match status" value="1"/>
</dbReference>
<dbReference type="InterPro" id="IPR006935">
    <property type="entry name" value="Helicase/UvrB_N"/>
</dbReference>
<dbReference type="PANTHER" id="PTHR45766">
    <property type="entry name" value="DNA ANNEALING HELICASE AND ENDONUCLEASE ZRANB3 FAMILY MEMBER"/>
    <property type="match status" value="1"/>
</dbReference>